<protein>
    <submittedName>
        <fullName evidence="2">Uncharacterized protein</fullName>
    </submittedName>
</protein>
<feature type="transmembrane region" description="Helical" evidence="1">
    <location>
        <begin position="77"/>
        <end position="100"/>
    </location>
</feature>
<evidence type="ECO:0000256" key="1">
    <source>
        <dbReference type="SAM" id="Phobius"/>
    </source>
</evidence>
<evidence type="ECO:0000313" key="3">
    <source>
        <dbReference type="Proteomes" id="UP000037084"/>
    </source>
</evidence>
<gene>
    <name evidence="2" type="ORF">ADK75_24210</name>
</gene>
<keyword evidence="1" id="KW-0472">Membrane</keyword>
<keyword evidence="1" id="KW-1133">Transmembrane helix</keyword>
<evidence type="ECO:0000313" key="2">
    <source>
        <dbReference type="EMBL" id="KOG47279.1"/>
    </source>
</evidence>
<reference evidence="3" key="1">
    <citation type="submission" date="2015-07" db="EMBL/GenBank/DDBJ databases">
        <authorList>
            <consortium name="Consortium for Microbial Forensics and Genomics (microFORGE)"/>
            <person name="Knight B.M."/>
            <person name="Roberts D.P."/>
            <person name="Lin D."/>
            <person name="Hari K."/>
            <person name="Fletcher J."/>
            <person name="Melcher U."/>
            <person name="Blagden T."/>
            <person name="Winegar R.A."/>
        </authorList>
    </citation>
    <scope>NUCLEOTIDE SEQUENCE [LARGE SCALE GENOMIC DNA]</scope>
    <source>
        <strain evidence="3">NRRL B-1447</strain>
    </source>
</reference>
<feature type="transmembrane region" description="Helical" evidence="1">
    <location>
        <begin position="23"/>
        <end position="46"/>
    </location>
</feature>
<dbReference type="InterPro" id="IPR058068">
    <property type="entry name" value="LIC_13387-like"/>
</dbReference>
<keyword evidence="1" id="KW-0812">Transmembrane</keyword>
<proteinExistence type="predicted"/>
<dbReference type="OrthoDB" id="4247598at2"/>
<dbReference type="EMBL" id="LGUV01000340">
    <property type="protein sequence ID" value="KOG47279.1"/>
    <property type="molecule type" value="Genomic_DNA"/>
</dbReference>
<dbReference type="PATRIC" id="fig|1961.12.peg.5429"/>
<name>A0A0L8MAE3_STRVG</name>
<dbReference type="RefSeq" id="WP_053173839.1">
    <property type="nucleotide sequence ID" value="NZ_LGUV01000340.1"/>
</dbReference>
<dbReference type="Proteomes" id="UP000037084">
    <property type="component" value="Unassembled WGS sequence"/>
</dbReference>
<dbReference type="AlphaFoldDB" id="A0A0L8MAE3"/>
<organism evidence="2 3">
    <name type="scientific">Streptomyces virginiae</name>
    <name type="common">Streptomyces cinnamonensis</name>
    <dbReference type="NCBI Taxonomy" id="1961"/>
    <lineage>
        <taxon>Bacteria</taxon>
        <taxon>Bacillati</taxon>
        <taxon>Actinomycetota</taxon>
        <taxon>Actinomycetes</taxon>
        <taxon>Kitasatosporales</taxon>
        <taxon>Streptomycetaceae</taxon>
        <taxon>Streptomyces</taxon>
    </lineage>
</organism>
<sequence length="156" mass="16247">MSTPVPSVLRPDLRRRPEALRPFKVGAGGFVLLGTGHLALAGAAAWGEPTPQQEASSAAMRETSMTLLGLERSTLDVVNGMSAAMALFVISCALLALFAARHSPALVERRTAFGWTLLVASLAGLAISAVFLPLPPIVVLTVTSCAFALSLRRAAP</sequence>
<comment type="caution">
    <text evidence="2">The sequence shown here is derived from an EMBL/GenBank/DDBJ whole genome shotgun (WGS) entry which is preliminary data.</text>
</comment>
<accession>A0A0L8MAE3</accession>
<dbReference type="NCBIfam" id="NF047765">
    <property type="entry name" value="LIC_13387_fam"/>
    <property type="match status" value="1"/>
</dbReference>
<feature type="transmembrane region" description="Helical" evidence="1">
    <location>
        <begin position="112"/>
        <end position="131"/>
    </location>
</feature>